<name>A0A8X6MYG2_NEPPI</name>
<gene>
    <name evidence="1" type="ORF">NPIL_508251</name>
</gene>
<accession>A0A8X6MYG2</accession>
<comment type="caution">
    <text evidence="1">The sequence shown here is derived from an EMBL/GenBank/DDBJ whole genome shotgun (WGS) entry which is preliminary data.</text>
</comment>
<dbReference type="EMBL" id="BMAW01003603">
    <property type="protein sequence ID" value="GFS84503.1"/>
    <property type="molecule type" value="Genomic_DNA"/>
</dbReference>
<proteinExistence type="predicted"/>
<sequence>MSSGLSFFTRVLPVLCQPKRSWMLIELHWSGFFPKWVQIVYQSASGSNRDDYVIVSFSGEREEYFTPGLAINVTGLSDQLGVRHIGFLRSDPGDQVPLKRSSGGMRRWSSASDPLLCRLKGTGLRSGWGRDDIRIPRPAVCALIWGNEGG</sequence>
<keyword evidence="2" id="KW-1185">Reference proteome</keyword>
<organism evidence="1 2">
    <name type="scientific">Nephila pilipes</name>
    <name type="common">Giant wood spider</name>
    <name type="synonym">Nephila maculata</name>
    <dbReference type="NCBI Taxonomy" id="299642"/>
    <lineage>
        <taxon>Eukaryota</taxon>
        <taxon>Metazoa</taxon>
        <taxon>Ecdysozoa</taxon>
        <taxon>Arthropoda</taxon>
        <taxon>Chelicerata</taxon>
        <taxon>Arachnida</taxon>
        <taxon>Araneae</taxon>
        <taxon>Araneomorphae</taxon>
        <taxon>Entelegynae</taxon>
        <taxon>Araneoidea</taxon>
        <taxon>Nephilidae</taxon>
        <taxon>Nephila</taxon>
    </lineage>
</organism>
<protein>
    <submittedName>
        <fullName evidence="1">Uncharacterized protein</fullName>
    </submittedName>
</protein>
<evidence type="ECO:0000313" key="2">
    <source>
        <dbReference type="Proteomes" id="UP000887013"/>
    </source>
</evidence>
<evidence type="ECO:0000313" key="1">
    <source>
        <dbReference type="EMBL" id="GFS84503.1"/>
    </source>
</evidence>
<reference evidence="1" key="1">
    <citation type="submission" date="2020-08" db="EMBL/GenBank/DDBJ databases">
        <title>Multicomponent nature underlies the extraordinary mechanical properties of spider dragline silk.</title>
        <authorList>
            <person name="Kono N."/>
            <person name="Nakamura H."/>
            <person name="Mori M."/>
            <person name="Yoshida Y."/>
            <person name="Ohtoshi R."/>
            <person name="Malay A.D."/>
            <person name="Moran D.A.P."/>
            <person name="Tomita M."/>
            <person name="Numata K."/>
            <person name="Arakawa K."/>
        </authorList>
    </citation>
    <scope>NUCLEOTIDE SEQUENCE</scope>
</reference>
<dbReference type="Proteomes" id="UP000887013">
    <property type="component" value="Unassembled WGS sequence"/>
</dbReference>
<dbReference type="AlphaFoldDB" id="A0A8X6MYG2"/>